<dbReference type="SUPFAM" id="SSF48726">
    <property type="entry name" value="Immunoglobulin"/>
    <property type="match status" value="1"/>
</dbReference>
<dbReference type="Pfam" id="PF00041">
    <property type="entry name" value="fn3"/>
    <property type="match status" value="1"/>
</dbReference>
<comment type="caution">
    <text evidence="11">The sequence shown here is derived from an EMBL/GenBank/DDBJ whole genome shotgun (WGS) entry which is preliminary data.</text>
</comment>
<feature type="non-terminal residue" evidence="11">
    <location>
        <position position="235"/>
    </location>
</feature>
<feature type="domain" description="Fibronectin type-III" evidence="10">
    <location>
        <begin position="138"/>
        <end position="231"/>
    </location>
</feature>
<evidence type="ECO:0000313" key="11">
    <source>
        <dbReference type="EMBL" id="CAL4222701.1"/>
    </source>
</evidence>
<dbReference type="Proteomes" id="UP001497623">
    <property type="component" value="Unassembled WGS sequence"/>
</dbReference>
<dbReference type="GO" id="GO:0009653">
    <property type="term" value="P:anatomical structure morphogenesis"/>
    <property type="evidence" value="ECO:0007669"/>
    <property type="project" value="UniProtKB-ARBA"/>
</dbReference>
<sequence length="235" mass="24734">TCMAISPAGAVVARALLEVPAPILKPPPIISVQPRNLTVVTGSVTILLCRGEGDPRPRVSWARKGQPLPGPDPRITLLGSSTLQIDSVRVSDGGIYSCTATSATGSTTVNCTLTVVLAGSPEAELIPPVADPRDLPGPPRPPTMQARNATSITLIWQPPEKEGASPIINYVVELWSGSKSWRILDEKIVSNNFIIGDLRPETQHRAVVRAINKHGISAASVISEPLVTGRGEGGD</sequence>
<keyword evidence="2" id="KW-0812">Transmembrane</keyword>
<dbReference type="InterPro" id="IPR003599">
    <property type="entry name" value="Ig_sub"/>
</dbReference>
<gene>
    <name evidence="11" type="ORF">MNOR_LOCUS39214</name>
</gene>
<reference evidence="11 12" key="1">
    <citation type="submission" date="2024-05" db="EMBL/GenBank/DDBJ databases">
        <authorList>
            <person name="Wallberg A."/>
        </authorList>
    </citation>
    <scope>NUCLEOTIDE SEQUENCE [LARGE SCALE GENOMIC DNA]</scope>
</reference>
<dbReference type="PROSITE" id="PS50853">
    <property type="entry name" value="FN3"/>
    <property type="match status" value="1"/>
</dbReference>
<dbReference type="PROSITE" id="PS50835">
    <property type="entry name" value="IG_LIKE"/>
    <property type="match status" value="1"/>
</dbReference>
<evidence type="ECO:0000256" key="6">
    <source>
        <dbReference type="ARBA" id="ARBA00023136"/>
    </source>
</evidence>
<protein>
    <submittedName>
        <fullName evidence="11">Uncharacterized protein</fullName>
    </submittedName>
</protein>
<dbReference type="SMART" id="SM00409">
    <property type="entry name" value="IG"/>
    <property type="match status" value="1"/>
</dbReference>
<evidence type="ECO:0000313" key="12">
    <source>
        <dbReference type="Proteomes" id="UP001497623"/>
    </source>
</evidence>
<dbReference type="EMBL" id="CAXKWB010098762">
    <property type="protein sequence ID" value="CAL4222701.1"/>
    <property type="molecule type" value="Genomic_DNA"/>
</dbReference>
<dbReference type="AlphaFoldDB" id="A0AAV2SRV1"/>
<evidence type="ECO:0000256" key="2">
    <source>
        <dbReference type="ARBA" id="ARBA00022692"/>
    </source>
</evidence>
<dbReference type="PANTHER" id="PTHR13817">
    <property type="entry name" value="TITIN"/>
    <property type="match status" value="1"/>
</dbReference>
<evidence type="ECO:0000259" key="10">
    <source>
        <dbReference type="PROSITE" id="PS50853"/>
    </source>
</evidence>
<dbReference type="InterPro" id="IPR036179">
    <property type="entry name" value="Ig-like_dom_sf"/>
</dbReference>
<evidence type="ECO:0000256" key="5">
    <source>
        <dbReference type="ARBA" id="ARBA00022989"/>
    </source>
</evidence>
<keyword evidence="5" id="KW-1133">Transmembrane helix</keyword>
<organism evidence="11 12">
    <name type="scientific">Meganyctiphanes norvegica</name>
    <name type="common">Northern krill</name>
    <name type="synonym">Thysanopoda norvegica</name>
    <dbReference type="NCBI Taxonomy" id="48144"/>
    <lineage>
        <taxon>Eukaryota</taxon>
        <taxon>Metazoa</taxon>
        <taxon>Ecdysozoa</taxon>
        <taxon>Arthropoda</taxon>
        <taxon>Crustacea</taxon>
        <taxon>Multicrustacea</taxon>
        <taxon>Malacostraca</taxon>
        <taxon>Eumalacostraca</taxon>
        <taxon>Eucarida</taxon>
        <taxon>Euphausiacea</taxon>
        <taxon>Euphausiidae</taxon>
        <taxon>Meganyctiphanes</taxon>
    </lineage>
</organism>
<evidence type="ECO:0000256" key="8">
    <source>
        <dbReference type="ARBA" id="ARBA00023319"/>
    </source>
</evidence>
<proteinExistence type="predicted"/>
<dbReference type="GO" id="GO:0007399">
    <property type="term" value="P:nervous system development"/>
    <property type="evidence" value="ECO:0007669"/>
    <property type="project" value="UniProtKB-ARBA"/>
</dbReference>
<dbReference type="Pfam" id="PF07679">
    <property type="entry name" value="I-set"/>
    <property type="match status" value="1"/>
</dbReference>
<evidence type="ECO:0000256" key="1">
    <source>
        <dbReference type="ARBA" id="ARBA00004167"/>
    </source>
</evidence>
<feature type="non-terminal residue" evidence="11">
    <location>
        <position position="1"/>
    </location>
</feature>
<keyword evidence="4" id="KW-0677">Repeat</keyword>
<keyword evidence="12" id="KW-1185">Reference proteome</keyword>
<evidence type="ECO:0000256" key="7">
    <source>
        <dbReference type="ARBA" id="ARBA00023157"/>
    </source>
</evidence>
<dbReference type="GO" id="GO:0030154">
    <property type="term" value="P:cell differentiation"/>
    <property type="evidence" value="ECO:0007669"/>
    <property type="project" value="UniProtKB-ARBA"/>
</dbReference>
<dbReference type="InterPro" id="IPR013783">
    <property type="entry name" value="Ig-like_fold"/>
</dbReference>
<dbReference type="InterPro" id="IPR003961">
    <property type="entry name" value="FN3_dom"/>
</dbReference>
<dbReference type="InterPro" id="IPR036116">
    <property type="entry name" value="FN3_sf"/>
</dbReference>
<dbReference type="SUPFAM" id="SSF49265">
    <property type="entry name" value="Fibronectin type III"/>
    <property type="match status" value="1"/>
</dbReference>
<dbReference type="FunFam" id="2.60.40.10:FF:000008">
    <property type="entry name" value="roundabout homolog 2 isoform X2"/>
    <property type="match status" value="1"/>
</dbReference>
<dbReference type="SMART" id="SM00060">
    <property type="entry name" value="FN3"/>
    <property type="match status" value="1"/>
</dbReference>
<feature type="domain" description="Ig-like" evidence="9">
    <location>
        <begin position="28"/>
        <end position="114"/>
    </location>
</feature>
<dbReference type="SMART" id="SM00408">
    <property type="entry name" value="IGc2"/>
    <property type="match status" value="1"/>
</dbReference>
<dbReference type="InterPro" id="IPR050964">
    <property type="entry name" value="Striated_Muscle_Regulatory"/>
</dbReference>
<keyword evidence="6" id="KW-0472">Membrane</keyword>
<dbReference type="PANTHER" id="PTHR13817:SF166">
    <property type="entry name" value="NEURONAL IGCAM-RELATED"/>
    <property type="match status" value="1"/>
</dbReference>
<evidence type="ECO:0000256" key="4">
    <source>
        <dbReference type="ARBA" id="ARBA00022737"/>
    </source>
</evidence>
<dbReference type="Gene3D" id="2.60.40.10">
    <property type="entry name" value="Immunoglobulins"/>
    <property type="match status" value="2"/>
</dbReference>
<accession>A0AAV2SRV1</accession>
<keyword evidence="8" id="KW-0393">Immunoglobulin domain</keyword>
<evidence type="ECO:0000259" key="9">
    <source>
        <dbReference type="PROSITE" id="PS50835"/>
    </source>
</evidence>
<dbReference type="CDD" id="cd00063">
    <property type="entry name" value="FN3"/>
    <property type="match status" value="1"/>
</dbReference>
<evidence type="ECO:0000256" key="3">
    <source>
        <dbReference type="ARBA" id="ARBA00022729"/>
    </source>
</evidence>
<keyword evidence="3" id="KW-0732">Signal</keyword>
<dbReference type="InterPro" id="IPR003598">
    <property type="entry name" value="Ig_sub2"/>
</dbReference>
<dbReference type="InterPro" id="IPR013098">
    <property type="entry name" value="Ig_I-set"/>
</dbReference>
<keyword evidence="7" id="KW-1015">Disulfide bond</keyword>
<comment type="subcellular location">
    <subcellularLocation>
        <location evidence="1">Membrane</location>
        <topology evidence="1">Single-pass membrane protein</topology>
    </subcellularLocation>
</comment>
<dbReference type="GO" id="GO:0016020">
    <property type="term" value="C:membrane"/>
    <property type="evidence" value="ECO:0007669"/>
    <property type="project" value="UniProtKB-SubCell"/>
</dbReference>
<dbReference type="InterPro" id="IPR007110">
    <property type="entry name" value="Ig-like_dom"/>
</dbReference>
<name>A0AAV2SRV1_MEGNR</name>